<dbReference type="PANTHER" id="PTHR43132">
    <property type="entry name" value="ARSENICAL RESISTANCE OPERON REPRESSOR ARSR-RELATED"/>
    <property type="match status" value="1"/>
</dbReference>
<reference evidence="5" key="1">
    <citation type="submission" date="2022-06" db="EMBL/GenBank/DDBJ databases">
        <title>WGS of actinobacteria.</title>
        <authorList>
            <person name="Thawai C."/>
        </authorList>
    </citation>
    <scope>NUCLEOTIDE SEQUENCE</scope>
    <source>
        <strain evidence="5">AA8</strain>
    </source>
</reference>
<dbReference type="CDD" id="cd00090">
    <property type="entry name" value="HTH_ARSR"/>
    <property type="match status" value="1"/>
</dbReference>
<accession>A0A9X2LP44</accession>
<evidence type="ECO:0000256" key="2">
    <source>
        <dbReference type="ARBA" id="ARBA00023125"/>
    </source>
</evidence>
<name>A0A9X2LP44_9ACTN</name>
<evidence type="ECO:0000313" key="5">
    <source>
        <dbReference type="EMBL" id="MCQ8774446.1"/>
    </source>
</evidence>
<dbReference type="InterPro" id="IPR036390">
    <property type="entry name" value="WH_DNA-bd_sf"/>
</dbReference>
<sequence>MLRIHFGPEDLGRVRLAPGPDPLAEAALSLPVLQNRWMGGIALDGWRHRTQRGLSPVMRPLLELAPANMGEYLPEAFLHAEDGAGSLAESLESVWSLPRKVWTAELECALDHRPVPQWFGDLHTADRPAARTVDQAFRSYWETALAPYWSQVTACVQADRTRRIRTAAEQGVEHLLATLHPTVRWESPVLHVPCMHNEGFHRDFHDVHLAGRGLTLTPSFFWPHPTARAHSADDEAPIDLCYPVALDLSAYQAVLSRPAAPGEPGRLTALLGRTRARVLDAAAEGGSTAQLARRTGISPASASEHATVLREAGLLSTTRTGPSVHHTLTPLGQALLNGVV</sequence>
<dbReference type="Gene3D" id="1.10.10.10">
    <property type="entry name" value="Winged helix-like DNA-binding domain superfamily/Winged helix DNA-binding domain"/>
    <property type="match status" value="1"/>
</dbReference>
<keyword evidence="1" id="KW-0805">Transcription regulation</keyword>
<protein>
    <submittedName>
        <fullName evidence="5">Winged helix-turn-helix domain-containing protein</fullName>
    </submittedName>
</protein>
<dbReference type="InterPro" id="IPR011991">
    <property type="entry name" value="ArsR-like_HTH"/>
</dbReference>
<keyword evidence="6" id="KW-1185">Reference proteome</keyword>
<dbReference type="InterPro" id="IPR001845">
    <property type="entry name" value="HTH_ArsR_DNA-bd_dom"/>
</dbReference>
<organism evidence="5 6">
    <name type="scientific">Streptomyces telluris</name>
    <dbReference type="NCBI Taxonomy" id="2720021"/>
    <lineage>
        <taxon>Bacteria</taxon>
        <taxon>Bacillati</taxon>
        <taxon>Actinomycetota</taxon>
        <taxon>Actinomycetes</taxon>
        <taxon>Kitasatosporales</taxon>
        <taxon>Streptomycetaceae</taxon>
        <taxon>Streptomyces</taxon>
    </lineage>
</organism>
<dbReference type="InterPro" id="IPR036388">
    <property type="entry name" value="WH-like_DNA-bd_sf"/>
</dbReference>
<dbReference type="InterPro" id="IPR051011">
    <property type="entry name" value="Metal_resp_trans_reg"/>
</dbReference>
<dbReference type="GO" id="GO:0003700">
    <property type="term" value="F:DNA-binding transcription factor activity"/>
    <property type="evidence" value="ECO:0007669"/>
    <property type="project" value="InterPro"/>
</dbReference>
<dbReference type="GO" id="GO:0003677">
    <property type="term" value="F:DNA binding"/>
    <property type="evidence" value="ECO:0007669"/>
    <property type="project" value="UniProtKB-KW"/>
</dbReference>
<evidence type="ECO:0000259" key="4">
    <source>
        <dbReference type="SMART" id="SM00418"/>
    </source>
</evidence>
<proteinExistence type="predicted"/>
<keyword evidence="2" id="KW-0238">DNA-binding</keyword>
<dbReference type="SMART" id="SM00418">
    <property type="entry name" value="HTH_ARSR"/>
    <property type="match status" value="1"/>
</dbReference>
<dbReference type="Proteomes" id="UP001142374">
    <property type="component" value="Unassembled WGS sequence"/>
</dbReference>
<evidence type="ECO:0000313" key="6">
    <source>
        <dbReference type="Proteomes" id="UP001142374"/>
    </source>
</evidence>
<feature type="domain" description="HTH arsR-type" evidence="4">
    <location>
        <begin position="265"/>
        <end position="340"/>
    </location>
</feature>
<dbReference type="EMBL" id="JANIID010000044">
    <property type="protein sequence ID" value="MCQ8774446.1"/>
    <property type="molecule type" value="Genomic_DNA"/>
</dbReference>
<dbReference type="AlphaFoldDB" id="A0A9X2LP44"/>
<evidence type="ECO:0000256" key="1">
    <source>
        <dbReference type="ARBA" id="ARBA00023015"/>
    </source>
</evidence>
<dbReference type="SUPFAM" id="SSF46785">
    <property type="entry name" value="Winged helix' DNA-binding domain"/>
    <property type="match status" value="1"/>
</dbReference>
<dbReference type="PANTHER" id="PTHR43132:SF8">
    <property type="entry name" value="HTH-TYPE TRANSCRIPTIONAL REGULATOR KMTR"/>
    <property type="match status" value="1"/>
</dbReference>
<gene>
    <name evidence="5" type="ORF">NQU55_32505</name>
</gene>
<keyword evidence="3" id="KW-0804">Transcription</keyword>
<dbReference type="RefSeq" id="WP_168095116.1">
    <property type="nucleotide sequence ID" value="NZ_JAATER010000356.1"/>
</dbReference>
<comment type="caution">
    <text evidence="5">The sequence shown here is derived from an EMBL/GenBank/DDBJ whole genome shotgun (WGS) entry which is preliminary data.</text>
</comment>
<evidence type="ECO:0000256" key="3">
    <source>
        <dbReference type="ARBA" id="ARBA00023163"/>
    </source>
</evidence>